<sequence>MEVKVTDQQYGTLRSVNVLSPEDLPEILDTQDWRLEEISIEGDIRESFEINEFDETTLIGHVVVDLDTLEWEFIES</sequence>
<gene>
    <name evidence="1" type="ORF">C472_00349</name>
</gene>
<dbReference type="AlphaFoldDB" id="M0E4J7"/>
<dbReference type="EMBL" id="AOJD01000003">
    <property type="protein sequence ID" value="ELZ41847.1"/>
    <property type="molecule type" value="Genomic_DNA"/>
</dbReference>
<name>M0E4J7_9EURY</name>
<organism evidence="1 2">
    <name type="scientific">Halorubrum tebenquichense DSM 14210</name>
    <dbReference type="NCBI Taxonomy" id="1227485"/>
    <lineage>
        <taxon>Archaea</taxon>
        <taxon>Methanobacteriati</taxon>
        <taxon>Methanobacteriota</taxon>
        <taxon>Stenosarchaea group</taxon>
        <taxon>Halobacteria</taxon>
        <taxon>Halobacteriales</taxon>
        <taxon>Haloferacaceae</taxon>
        <taxon>Halorubrum</taxon>
    </lineage>
</organism>
<accession>M0E4J7</accession>
<protein>
    <submittedName>
        <fullName evidence="1">Uncharacterized protein</fullName>
    </submittedName>
</protein>
<proteinExistence type="predicted"/>
<reference evidence="1 2" key="1">
    <citation type="journal article" date="2014" name="PLoS Genet.">
        <title>Phylogenetically driven sequencing of extremely halophilic archaea reveals strategies for static and dynamic osmo-response.</title>
        <authorList>
            <person name="Becker E.A."/>
            <person name="Seitzer P.M."/>
            <person name="Tritt A."/>
            <person name="Larsen D."/>
            <person name="Krusor M."/>
            <person name="Yao A.I."/>
            <person name="Wu D."/>
            <person name="Madern D."/>
            <person name="Eisen J.A."/>
            <person name="Darling A.E."/>
            <person name="Facciotti M.T."/>
        </authorList>
    </citation>
    <scope>NUCLEOTIDE SEQUENCE [LARGE SCALE GENOMIC DNA]</scope>
    <source>
        <strain evidence="1 2">DSM 14210</strain>
    </source>
</reference>
<comment type="caution">
    <text evidence="1">The sequence shown here is derived from an EMBL/GenBank/DDBJ whole genome shotgun (WGS) entry which is preliminary data.</text>
</comment>
<keyword evidence="2" id="KW-1185">Reference proteome</keyword>
<evidence type="ECO:0000313" key="1">
    <source>
        <dbReference type="EMBL" id="ELZ41847.1"/>
    </source>
</evidence>
<dbReference type="PATRIC" id="fig|1227485.3.peg.69"/>
<dbReference type="Proteomes" id="UP000011523">
    <property type="component" value="Unassembled WGS sequence"/>
</dbReference>
<evidence type="ECO:0000313" key="2">
    <source>
        <dbReference type="Proteomes" id="UP000011523"/>
    </source>
</evidence>